<evidence type="ECO:0000313" key="2">
    <source>
        <dbReference type="Proteomes" id="UP000569005"/>
    </source>
</evidence>
<comment type="caution">
    <text evidence="1">The sequence shown here is derived from an EMBL/GenBank/DDBJ whole genome shotgun (WGS) entry which is preliminary data.</text>
</comment>
<keyword evidence="2" id="KW-1185">Reference proteome</keyword>
<reference evidence="1" key="1">
    <citation type="submission" date="2020-08" db="EMBL/GenBank/DDBJ databases">
        <title>Genomic Encyclopedia of Type Strains, Phase IV (KMG-V): Genome sequencing to study the core and pangenomes of soil and plant-associated prokaryotes.</title>
        <authorList>
            <person name="Whitman W."/>
        </authorList>
    </citation>
    <scope>NUCLEOTIDE SEQUENCE</scope>
    <source>
        <strain evidence="1">M8UP15</strain>
    </source>
</reference>
<proteinExistence type="predicted"/>
<sequence>MTRANNLALVGIALAVAFVHLMTNGRYGFHRDEFQFLSDARHLDWGFVAYPPFTPFVERVGLQLFGVSLVGLRLFSVIAQAVAIVVTGLMARELGGGRLAQVTAALTVATSGLPVFEGTEFQYSSFDYLWWVLIAYFVIRLLKTENPRWWLAIGVFVGLGLMTKYTIVFFIAGIVGGMMLSPARRYFVSGWFWGGVAVALVIFAPNFLWQVKHGFISVHFLQHIHVRDVRQGRANGFVLDQFKICANLVAAPLWIAGVICFFRDRRYRMLGWMYVVPLALFAFGKGRGYYLAAAYPMLLAMGAVVGERWVASMKRPRRLAVEGLFFTGVVAWGVLAYAILVPLASDGPLRQFALKINGDMREEFGWDELVRTVAGIRDSLPAEQRSIVGVLTGNYGEQGAVEILGPAYHLPMPISMTNSAWLRGYPPVPPSTLIVVGFSRDAADRAFTSCRLAGHNGNSEGVKNEESQSHPDIFLCGSPRLPWPEFWKEYQNYG</sequence>
<accession>A0ACC5NZG8</accession>
<gene>
    <name evidence="1" type="ORF">HDF13_002331</name>
</gene>
<protein>
    <submittedName>
        <fullName evidence="1">Uncharacterized protein</fullName>
    </submittedName>
</protein>
<name>A0ACC5NZG8_9BACT</name>
<organism evidence="1 2">
    <name type="scientific">Tunturiibacter gelidiferens</name>
    <dbReference type="NCBI Taxonomy" id="3069689"/>
    <lineage>
        <taxon>Bacteria</taxon>
        <taxon>Pseudomonadati</taxon>
        <taxon>Acidobacteriota</taxon>
        <taxon>Terriglobia</taxon>
        <taxon>Terriglobales</taxon>
        <taxon>Acidobacteriaceae</taxon>
        <taxon>Tunturiibacter</taxon>
    </lineage>
</organism>
<evidence type="ECO:0000313" key="1">
    <source>
        <dbReference type="EMBL" id="MBB5339998.1"/>
    </source>
</evidence>
<dbReference type="Proteomes" id="UP000569005">
    <property type="component" value="Unassembled WGS sequence"/>
</dbReference>
<dbReference type="EMBL" id="JACHEA010000001">
    <property type="protein sequence ID" value="MBB5339998.1"/>
    <property type="molecule type" value="Genomic_DNA"/>
</dbReference>